<protein>
    <submittedName>
        <fullName evidence="2">Uncharacterized protein</fullName>
    </submittedName>
</protein>
<gene>
    <name evidence="2" type="ORF">GGQ55_002804</name>
</gene>
<feature type="transmembrane region" description="Helical" evidence="1">
    <location>
        <begin position="6"/>
        <end position="28"/>
    </location>
</feature>
<dbReference type="Proteomes" id="UP000541969">
    <property type="component" value="Unassembled WGS sequence"/>
</dbReference>
<evidence type="ECO:0000313" key="2">
    <source>
        <dbReference type="EMBL" id="NYJ06526.1"/>
    </source>
</evidence>
<evidence type="ECO:0000256" key="1">
    <source>
        <dbReference type="SAM" id="Phobius"/>
    </source>
</evidence>
<accession>A0A853CGZ6</accession>
<reference evidence="2 3" key="1">
    <citation type="submission" date="2020-07" db="EMBL/GenBank/DDBJ databases">
        <title>Sequencing the genomes of 1000 actinobacteria strains.</title>
        <authorList>
            <person name="Klenk H.-P."/>
        </authorList>
    </citation>
    <scope>NUCLEOTIDE SEQUENCE [LARGE SCALE GENOMIC DNA]</scope>
    <source>
        <strain evidence="2 3">DSM 104001</strain>
    </source>
</reference>
<keyword evidence="3" id="KW-1185">Reference proteome</keyword>
<keyword evidence="1" id="KW-1133">Transmembrane helix</keyword>
<dbReference type="AlphaFoldDB" id="A0A853CGZ6"/>
<dbReference type="EMBL" id="JACBZT010000001">
    <property type="protein sequence ID" value="NYJ06526.1"/>
    <property type="molecule type" value="Genomic_DNA"/>
</dbReference>
<comment type="caution">
    <text evidence="2">The sequence shown here is derived from an EMBL/GenBank/DDBJ whole genome shotgun (WGS) entry which is preliminary data.</text>
</comment>
<evidence type="ECO:0000313" key="3">
    <source>
        <dbReference type="Proteomes" id="UP000541969"/>
    </source>
</evidence>
<name>A0A853CGZ6_9ACTN</name>
<keyword evidence="1" id="KW-0812">Transmembrane</keyword>
<organism evidence="2 3">
    <name type="scientific">Petropleomorpha daqingensis</name>
    <dbReference type="NCBI Taxonomy" id="2026353"/>
    <lineage>
        <taxon>Bacteria</taxon>
        <taxon>Bacillati</taxon>
        <taxon>Actinomycetota</taxon>
        <taxon>Actinomycetes</taxon>
        <taxon>Geodermatophilales</taxon>
        <taxon>Geodermatophilaceae</taxon>
        <taxon>Petropleomorpha</taxon>
    </lineage>
</organism>
<proteinExistence type="predicted"/>
<keyword evidence="1" id="KW-0472">Membrane</keyword>
<sequence>MKGVRAVFVTYLVVLVLGIAYAIALGLAGR</sequence>